<evidence type="ECO:0000313" key="2">
    <source>
        <dbReference type="Proteomes" id="UP000541444"/>
    </source>
</evidence>
<keyword evidence="2" id="KW-1185">Reference proteome</keyword>
<proteinExistence type="predicted"/>
<protein>
    <submittedName>
        <fullName evidence="1">Uncharacterized protein</fullName>
    </submittedName>
</protein>
<dbReference type="AlphaFoldDB" id="A0A7J7MUK0"/>
<dbReference type="EMBL" id="JACGCM010001219">
    <property type="protein sequence ID" value="KAF6158566.1"/>
    <property type="molecule type" value="Genomic_DNA"/>
</dbReference>
<sequence length="62" mass="7295">FSTGRALVLLDLQESEEAEYEVIVDIIFKKNSPVFGQYGVFFDELLINTKFKYPRILLRFAY</sequence>
<name>A0A7J7MUK0_9MAGN</name>
<dbReference type="Proteomes" id="UP000541444">
    <property type="component" value="Unassembled WGS sequence"/>
</dbReference>
<reference evidence="1 2" key="1">
    <citation type="journal article" date="2020" name="IScience">
        <title>Genome Sequencing of the Endangered Kingdonia uniflora (Circaeasteraceae, Ranunculales) Reveals Potential Mechanisms of Evolutionary Specialization.</title>
        <authorList>
            <person name="Sun Y."/>
            <person name="Deng T."/>
            <person name="Zhang A."/>
            <person name="Moore M.J."/>
            <person name="Landis J.B."/>
            <person name="Lin N."/>
            <person name="Zhang H."/>
            <person name="Zhang X."/>
            <person name="Huang J."/>
            <person name="Zhang X."/>
            <person name="Sun H."/>
            <person name="Wang H."/>
        </authorList>
    </citation>
    <scope>NUCLEOTIDE SEQUENCE [LARGE SCALE GENOMIC DNA]</scope>
    <source>
        <strain evidence="1">TB1705</strain>
        <tissue evidence="1">Leaf</tissue>
    </source>
</reference>
<comment type="caution">
    <text evidence="1">The sequence shown here is derived from an EMBL/GenBank/DDBJ whole genome shotgun (WGS) entry which is preliminary data.</text>
</comment>
<accession>A0A7J7MUK0</accession>
<organism evidence="1 2">
    <name type="scientific">Kingdonia uniflora</name>
    <dbReference type="NCBI Taxonomy" id="39325"/>
    <lineage>
        <taxon>Eukaryota</taxon>
        <taxon>Viridiplantae</taxon>
        <taxon>Streptophyta</taxon>
        <taxon>Embryophyta</taxon>
        <taxon>Tracheophyta</taxon>
        <taxon>Spermatophyta</taxon>
        <taxon>Magnoliopsida</taxon>
        <taxon>Ranunculales</taxon>
        <taxon>Circaeasteraceae</taxon>
        <taxon>Kingdonia</taxon>
    </lineage>
</organism>
<evidence type="ECO:0000313" key="1">
    <source>
        <dbReference type="EMBL" id="KAF6158566.1"/>
    </source>
</evidence>
<feature type="non-terminal residue" evidence="1">
    <location>
        <position position="1"/>
    </location>
</feature>
<gene>
    <name evidence="1" type="ORF">GIB67_040080</name>
</gene>